<reference evidence="17 18" key="1">
    <citation type="journal article" date="2019" name="Int. J. Syst. Evol. Microbiol.">
        <title>The Global Catalogue of Microorganisms (GCM) 10K type strain sequencing project: providing services to taxonomists for standard genome sequencing and annotation.</title>
        <authorList>
            <consortium name="The Broad Institute Genomics Platform"/>
            <consortium name="The Broad Institute Genome Sequencing Center for Infectious Disease"/>
            <person name="Wu L."/>
            <person name="Ma J."/>
        </authorList>
    </citation>
    <scope>NUCLEOTIDE SEQUENCE [LARGE SCALE GENOMIC DNA]</scope>
    <source>
        <strain evidence="17 18">JCM 10671</strain>
    </source>
</reference>
<dbReference type="NCBIfam" id="TIGR02412">
    <property type="entry name" value="pepN_strep_liv"/>
    <property type="match status" value="1"/>
</dbReference>
<evidence type="ECO:0000256" key="5">
    <source>
        <dbReference type="ARBA" id="ARBA00015611"/>
    </source>
</evidence>
<keyword evidence="8" id="KW-0479">Metal-binding</keyword>
<evidence type="ECO:0000256" key="9">
    <source>
        <dbReference type="ARBA" id="ARBA00022801"/>
    </source>
</evidence>
<dbReference type="CDD" id="cd09602">
    <property type="entry name" value="M1_APN"/>
    <property type="match status" value="1"/>
</dbReference>
<comment type="catalytic activity">
    <reaction evidence="1">
        <text>Release of an N-terminal amino acid, Xaa-|-Yaa- from a peptide, amide or arylamide. Xaa is preferably Ala, but may be most amino acids including Pro (slow action). When a terminal hydrophobic residue is followed by a prolyl residue, the two may be released as an intact Xaa-Pro dipeptide.</text>
        <dbReference type="EC" id="3.4.11.2"/>
    </reaction>
</comment>
<organism evidence="17 18">
    <name type="scientific">Sporichthya brevicatena</name>
    <dbReference type="NCBI Taxonomy" id="171442"/>
    <lineage>
        <taxon>Bacteria</taxon>
        <taxon>Bacillati</taxon>
        <taxon>Actinomycetota</taxon>
        <taxon>Actinomycetes</taxon>
        <taxon>Sporichthyales</taxon>
        <taxon>Sporichthyaceae</taxon>
        <taxon>Sporichthya</taxon>
    </lineage>
</organism>
<keyword evidence="9" id="KW-0378">Hydrolase</keyword>
<dbReference type="InterPro" id="IPR024571">
    <property type="entry name" value="ERAP1-like_C_dom"/>
</dbReference>
<evidence type="ECO:0000256" key="13">
    <source>
        <dbReference type="ARBA" id="ARBA00031533"/>
    </source>
</evidence>
<dbReference type="EC" id="3.4.11.2" evidence="4"/>
<keyword evidence="18" id="KW-1185">Reference proteome</keyword>
<dbReference type="InterPro" id="IPR045357">
    <property type="entry name" value="Aminopeptidase_N-like_N"/>
</dbReference>
<evidence type="ECO:0000256" key="10">
    <source>
        <dbReference type="ARBA" id="ARBA00022833"/>
    </source>
</evidence>
<accession>A0ABN1GTU2</accession>
<evidence type="ECO:0000256" key="7">
    <source>
        <dbReference type="ARBA" id="ARBA00022670"/>
    </source>
</evidence>
<dbReference type="Pfam" id="PF17900">
    <property type="entry name" value="Peptidase_M1_N"/>
    <property type="match status" value="1"/>
</dbReference>
<dbReference type="PANTHER" id="PTHR11533">
    <property type="entry name" value="PROTEASE M1 ZINC METALLOPROTEASE"/>
    <property type="match status" value="1"/>
</dbReference>
<comment type="similarity">
    <text evidence="3">Belongs to the peptidase M1 family.</text>
</comment>
<feature type="domain" description="ERAP1-like C-terminal" evidence="15">
    <location>
        <begin position="535"/>
        <end position="845"/>
    </location>
</feature>
<gene>
    <name evidence="17" type="primary">pepN</name>
    <name evidence="17" type="ORF">GCM10009547_21760</name>
</gene>
<keyword evidence="7" id="KW-0645">Protease</keyword>
<name>A0ABN1GTU2_9ACTN</name>
<evidence type="ECO:0000256" key="12">
    <source>
        <dbReference type="ARBA" id="ARBA00029811"/>
    </source>
</evidence>
<sequence length="857" mass="95413">MPGKNLTRDEAAARAATVDVHSYAVELDLVPDPAGENRTFRSTTVVQFDGLVGRENGTFLDLIAPSVSEITLNGKTLDPATHFDGNRVNLPEIAAENTLRVVADCAYMNTGEGLHRFRDPVDEGTYLYTQFEVADAKRVFACFDQPDLKATFQLTVLAPSPWAVFSNADTPEPRPVPGRDGSSVWVFDATPRMSTYIVALVAGDYHVERSEYRGPGDLVVPMAVACRRSLAEHLDADEIFDVTRKGFDFFLELFDQPYPFTKYDQLFVPEYNAGAMENAGCVTILEDYVFRSKVTDAAYERRAETILHELAHMWFGDLVTMKWWDDLWLNESFATYISVLCQSEATRWTNAWTTFANVEKTWAYRQDQLPSTHPIVADINDLDDVEVNFDGITYAKGASVLKQLVAWVGRDNFVSAIRTYFSRHAWGNTTLKDFLAALEETSGRDLSAWSAEWLQTSQVNVLRPVFELDELGAFRHFTVQQSAPEAYPTLRSHRIAIGLYALTDGKLVRRDRVELDVAGASTEVKELIGKRSADLVLVNDDDLTYAKIRLDPTSLATLGRHIGDISESLPRALCWSAAWDMTRDAELPARDYVDLVLRGIGSETGIVVQQGLQRQAISALFMFADPEYRETGLSRFAAAALEHLRAAEPGSDSQLAWARTFASVARTNEQLDLLAALLAGEPLVPGLAMDVDLRWHMLHRLVSRGVAGESEIDAELDRDDTAAGQRHAAGALAARPTVQAKEEAWASVVGDDKLPNAMQNSIIGGFVQIEQGEILEQFVEPYFEAVPRIWEERTNEIAQNIVNGFYPSWRISADTVERTDRFLAEHSPAPALRRLLSEARDGVQRALRAQECDRAAG</sequence>
<dbReference type="PRINTS" id="PR00756">
    <property type="entry name" value="ALADIPTASE"/>
</dbReference>
<comment type="caution">
    <text evidence="17">The sequence shown here is derived from an EMBL/GenBank/DDBJ whole genome shotgun (WGS) entry which is preliminary data.</text>
</comment>
<evidence type="ECO:0000256" key="6">
    <source>
        <dbReference type="ARBA" id="ARBA00022438"/>
    </source>
</evidence>
<evidence type="ECO:0000256" key="11">
    <source>
        <dbReference type="ARBA" id="ARBA00023049"/>
    </source>
</evidence>
<dbReference type="Pfam" id="PF11838">
    <property type="entry name" value="ERAP1_C"/>
    <property type="match status" value="1"/>
</dbReference>
<dbReference type="SUPFAM" id="SSF63737">
    <property type="entry name" value="Leukotriene A4 hydrolase N-terminal domain"/>
    <property type="match status" value="1"/>
</dbReference>
<evidence type="ECO:0000259" key="15">
    <source>
        <dbReference type="Pfam" id="PF11838"/>
    </source>
</evidence>
<feature type="domain" description="Aminopeptidase N-like N-terminal" evidence="16">
    <location>
        <begin position="123"/>
        <end position="197"/>
    </location>
</feature>
<dbReference type="EMBL" id="BAAAHE010000016">
    <property type="protein sequence ID" value="GAA0619020.1"/>
    <property type="molecule type" value="Genomic_DNA"/>
</dbReference>
<dbReference type="Gene3D" id="2.60.40.1730">
    <property type="entry name" value="tricorn interacting facor f3 domain"/>
    <property type="match status" value="1"/>
</dbReference>
<dbReference type="SUPFAM" id="SSF55486">
    <property type="entry name" value="Metalloproteases ('zincins'), catalytic domain"/>
    <property type="match status" value="1"/>
</dbReference>
<evidence type="ECO:0000259" key="14">
    <source>
        <dbReference type="Pfam" id="PF01433"/>
    </source>
</evidence>
<protein>
    <recommendedName>
        <fullName evidence="5">Aminopeptidase N</fullName>
        <ecNumber evidence="4">3.4.11.2</ecNumber>
    </recommendedName>
    <alternativeName>
        <fullName evidence="12">Alanine aminopeptidase</fullName>
    </alternativeName>
    <alternativeName>
        <fullName evidence="13">Lysyl aminopeptidase</fullName>
    </alternativeName>
</protein>
<evidence type="ECO:0000256" key="8">
    <source>
        <dbReference type="ARBA" id="ARBA00022723"/>
    </source>
</evidence>
<dbReference type="RefSeq" id="WP_344604552.1">
    <property type="nucleotide sequence ID" value="NZ_BAAAHE010000016.1"/>
</dbReference>
<comment type="cofactor">
    <cofactor evidence="2">
        <name>Zn(2+)</name>
        <dbReference type="ChEBI" id="CHEBI:29105"/>
    </cofactor>
</comment>
<evidence type="ECO:0000256" key="4">
    <source>
        <dbReference type="ARBA" id="ARBA00012564"/>
    </source>
</evidence>
<evidence type="ECO:0000256" key="1">
    <source>
        <dbReference type="ARBA" id="ARBA00000098"/>
    </source>
</evidence>
<dbReference type="InterPro" id="IPR027268">
    <property type="entry name" value="Peptidase_M4/M1_CTD_sf"/>
</dbReference>
<dbReference type="PANTHER" id="PTHR11533:SF174">
    <property type="entry name" value="PUROMYCIN-SENSITIVE AMINOPEPTIDASE-RELATED"/>
    <property type="match status" value="1"/>
</dbReference>
<evidence type="ECO:0000313" key="18">
    <source>
        <dbReference type="Proteomes" id="UP001500957"/>
    </source>
</evidence>
<evidence type="ECO:0000259" key="16">
    <source>
        <dbReference type="Pfam" id="PF17900"/>
    </source>
</evidence>
<dbReference type="InterPro" id="IPR050344">
    <property type="entry name" value="Peptidase_M1_aminopeptidases"/>
</dbReference>
<keyword evidence="6 17" id="KW-0031">Aminopeptidase</keyword>
<feature type="domain" description="Peptidase M1 membrane alanine aminopeptidase" evidence="14">
    <location>
        <begin position="240"/>
        <end position="453"/>
    </location>
</feature>
<dbReference type="InterPro" id="IPR042097">
    <property type="entry name" value="Aminopeptidase_N-like_N_sf"/>
</dbReference>
<keyword evidence="11" id="KW-0482">Metalloprotease</keyword>
<evidence type="ECO:0000256" key="2">
    <source>
        <dbReference type="ARBA" id="ARBA00001947"/>
    </source>
</evidence>
<proteinExistence type="inferred from homology"/>
<dbReference type="Gene3D" id="1.10.390.10">
    <property type="entry name" value="Neutral Protease Domain 2"/>
    <property type="match status" value="1"/>
</dbReference>
<dbReference type="InterPro" id="IPR001930">
    <property type="entry name" value="Peptidase_M1"/>
</dbReference>
<dbReference type="Proteomes" id="UP001500957">
    <property type="component" value="Unassembled WGS sequence"/>
</dbReference>
<keyword evidence="10" id="KW-0862">Zinc</keyword>
<dbReference type="InterPro" id="IPR012778">
    <property type="entry name" value="Pept_M1_aminopeptidase"/>
</dbReference>
<dbReference type="InterPro" id="IPR014782">
    <property type="entry name" value="Peptidase_M1_dom"/>
</dbReference>
<evidence type="ECO:0000313" key="17">
    <source>
        <dbReference type="EMBL" id="GAA0619020.1"/>
    </source>
</evidence>
<evidence type="ECO:0000256" key="3">
    <source>
        <dbReference type="ARBA" id="ARBA00010136"/>
    </source>
</evidence>
<dbReference type="GO" id="GO:0004177">
    <property type="term" value="F:aminopeptidase activity"/>
    <property type="evidence" value="ECO:0007669"/>
    <property type="project" value="UniProtKB-KW"/>
</dbReference>
<dbReference type="Pfam" id="PF01433">
    <property type="entry name" value="Peptidase_M1"/>
    <property type="match status" value="1"/>
</dbReference>